<keyword evidence="5" id="KW-1185">Reference proteome</keyword>
<organism evidence="4 5">
    <name type="scientific">Taxus chinensis</name>
    <name type="common">Chinese yew</name>
    <name type="synonym">Taxus wallichiana var. chinensis</name>
    <dbReference type="NCBI Taxonomy" id="29808"/>
    <lineage>
        <taxon>Eukaryota</taxon>
        <taxon>Viridiplantae</taxon>
        <taxon>Streptophyta</taxon>
        <taxon>Embryophyta</taxon>
        <taxon>Tracheophyta</taxon>
        <taxon>Spermatophyta</taxon>
        <taxon>Pinopsida</taxon>
        <taxon>Pinidae</taxon>
        <taxon>Conifers II</taxon>
        <taxon>Cupressales</taxon>
        <taxon>Taxaceae</taxon>
        <taxon>Taxus</taxon>
    </lineage>
</organism>
<dbReference type="SMART" id="SM00248">
    <property type="entry name" value="ANK"/>
    <property type="match status" value="2"/>
</dbReference>
<evidence type="ECO:0000313" key="4">
    <source>
        <dbReference type="EMBL" id="KAH9304508.1"/>
    </source>
</evidence>
<dbReference type="AlphaFoldDB" id="A0AA38FIL9"/>
<evidence type="ECO:0000256" key="2">
    <source>
        <dbReference type="ARBA" id="ARBA00023043"/>
    </source>
</evidence>
<accession>A0AA38FIL9</accession>
<feature type="non-terminal residue" evidence="4">
    <location>
        <position position="129"/>
    </location>
</feature>
<dbReference type="PANTHER" id="PTHR24198:SF165">
    <property type="entry name" value="ANKYRIN REPEAT-CONTAINING PROTEIN-RELATED"/>
    <property type="match status" value="1"/>
</dbReference>
<dbReference type="PANTHER" id="PTHR24198">
    <property type="entry name" value="ANKYRIN REPEAT AND PROTEIN KINASE DOMAIN-CONTAINING PROTEIN"/>
    <property type="match status" value="1"/>
</dbReference>
<protein>
    <submittedName>
        <fullName evidence="4">Uncharacterized protein</fullName>
    </submittedName>
</protein>
<dbReference type="OMA" id="CKEGDIH"/>
<keyword evidence="1" id="KW-0677">Repeat</keyword>
<evidence type="ECO:0000256" key="3">
    <source>
        <dbReference type="PROSITE-ProRule" id="PRU00023"/>
    </source>
</evidence>
<sequence>MYYEVFLAAKYGDIRAFQRLHARNPRDLKEVTFEGNTALHITAIEGHLEVVKWILNNVKGCRMTGARNPDKNAPLHEAAKRGNQEVLKTLLQYNRCPAAKRNQFGELALLIASEHGHVDAVRIWWNSRH</sequence>
<evidence type="ECO:0000256" key="1">
    <source>
        <dbReference type="ARBA" id="ARBA00022737"/>
    </source>
</evidence>
<dbReference type="EMBL" id="JAHRHJ020000008">
    <property type="protein sequence ID" value="KAH9304508.1"/>
    <property type="molecule type" value="Genomic_DNA"/>
</dbReference>
<feature type="repeat" description="ANK" evidence="3">
    <location>
        <begin position="70"/>
        <end position="94"/>
    </location>
</feature>
<evidence type="ECO:0000313" key="5">
    <source>
        <dbReference type="Proteomes" id="UP000824469"/>
    </source>
</evidence>
<dbReference type="SUPFAM" id="SSF48403">
    <property type="entry name" value="Ankyrin repeat"/>
    <property type="match status" value="1"/>
</dbReference>
<reference evidence="4 5" key="1">
    <citation type="journal article" date="2021" name="Nat. Plants">
        <title>The Taxus genome provides insights into paclitaxel biosynthesis.</title>
        <authorList>
            <person name="Xiong X."/>
            <person name="Gou J."/>
            <person name="Liao Q."/>
            <person name="Li Y."/>
            <person name="Zhou Q."/>
            <person name="Bi G."/>
            <person name="Li C."/>
            <person name="Du R."/>
            <person name="Wang X."/>
            <person name="Sun T."/>
            <person name="Guo L."/>
            <person name="Liang H."/>
            <person name="Lu P."/>
            <person name="Wu Y."/>
            <person name="Zhang Z."/>
            <person name="Ro D.K."/>
            <person name="Shang Y."/>
            <person name="Huang S."/>
            <person name="Yan J."/>
        </authorList>
    </citation>
    <scope>NUCLEOTIDE SEQUENCE [LARGE SCALE GENOMIC DNA]</scope>
    <source>
        <strain evidence="4">Ta-2019</strain>
    </source>
</reference>
<keyword evidence="2 3" id="KW-0040">ANK repeat</keyword>
<proteinExistence type="predicted"/>
<dbReference type="InterPro" id="IPR036770">
    <property type="entry name" value="Ankyrin_rpt-contain_sf"/>
</dbReference>
<name>A0AA38FIL9_TAXCH</name>
<dbReference type="InterPro" id="IPR002110">
    <property type="entry name" value="Ankyrin_rpt"/>
</dbReference>
<feature type="repeat" description="ANK" evidence="3">
    <location>
        <begin position="34"/>
        <end position="57"/>
    </location>
</feature>
<dbReference type="Pfam" id="PF12796">
    <property type="entry name" value="Ank_2"/>
    <property type="match status" value="1"/>
</dbReference>
<comment type="caution">
    <text evidence="4">The sequence shown here is derived from an EMBL/GenBank/DDBJ whole genome shotgun (WGS) entry which is preliminary data.</text>
</comment>
<dbReference type="PROSITE" id="PS50088">
    <property type="entry name" value="ANK_REPEAT"/>
    <property type="match status" value="2"/>
</dbReference>
<dbReference type="Gene3D" id="1.25.40.20">
    <property type="entry name" value="Ankyrin repeat-containing domain"/>
    <property type="match status" value="1"/>
</dbReference>
<dbReference type="Proteomes" id="UP000824469">
    <property type="component" value="Unassembled WGS sequence"/>
</dbReference>
<gene>
    <name evidence="4" type="ORF">KI387_008912</name>
</gene>
<dbReference type="PROSITE" id="PS50297">
    <property type="entry name" value="ANK_REP_REGION"/>
    <property type="match status" value="2"/>
</dbReference>